<sequence length="134" mass="15143">MNIHSQDYLADTPMKVRRDLLAAVELYRNEDTIMLEQAIEAIASGRAVYWTASGYSNARASDLPYELNRGKPILEAIDAAYAGREFLRQQALDTIVPINRKAANALVLAYAKFGSWVDEDELLERRVRDVRRAA</sequence>
<keyword evidence="2" id="KW-1185">Reference proteome</keyword>
<organism evidence="1 2">
    <name type="scientific">Aquamicrobium terrae</name>
    <dbReference type="NCBI Taxonomy" id="1324945"/>
    <lineage>
        <taxon>Bacteria</taxon>
        <taxon>Pseudomonadati</taxon>
        <taxon>Pseudomonadota</taxon>
        <taxon>Alphaproteobacteria</taxon>
        <taxon>Hyphomicrobiales</taxon>
        <taxon>Phyllobacteriaceae</taxon>
        <taxon>Aquamicrobium</taxon>
    </lineage>
</organism>
<reference evidence="1 2" key="1">
    <citation type="submission" date="2024-06" db="EMBL/GenBank/DDBJ databases">
        <title>Genomic Encyclopedia of Type Strains, Phase IV (KMG-IV): sequencing the most valuable type-strain genomes for metagenomic binning, comparative biology and taxonomic classification.</title>
        <authorList>
            <person name="Goeker M."/>
        </authorList>
    </citation>
    <scope>NUCLEOTIDE SEQUENCE [LARGE SCALE GENOMIC DNA]</scope>
    <source>
        <strain evidence="1 2">DSM 27865</strain>
    </source>
</reference>
<evidence type="ECO:0000313" key="1">
    <source>
        <dbReference type="EMBL" id="MET3790693.1"/>
    </source>
</evidence>
<dbReference type="Proteomes" id="UP001549076">
    <property type="component" value="Unassembled WGS sequence"/>
</dbReference>
<gene>
    <name evidence="1" type="ORF">ABID37_000884</name>
</gene>
<comment type="caution">
    <text evidence="1">The sequence shown here is derived from an EMBL/GenBank/DDBJ whole genome shotgun (WGS) entry which is preliminary data.</text>
</comment>
<dbReference type="RefSeq" id="WP_354192881.1">
    <property type="nucleotide sequence ID" value="NZ_JBEPML010000002.1"/>
</dbReference>
<protein>
    <submittedName>
        <fullName evidence="1">Uncharacterized protein</fullName>
    </submittedName>
</protein>
<dbReference type="EMBL" id="JBEPML010000002">
    <property type="protein sequence ID" value="MET3790693.1"/>
    <property type="molecule type" value="Genomic_DNA"/>
</dbReference>
<proteinExistence type="predicted"/>
<name>A0ABV2MV65_9HYPH</name>
<evidence type="ECO:0000313" key="2">
    <source>
        <dbReference type="Proteomes" id="UP001549076"/>
    </source>
</evidence>
<accession>A0ABV2MV65</accession>